<dbReference type="SUPFAM" id="SSF54585">
    <property type="entry name" value="Cdc48 domain 2-like"/>
    <property type="match status" value="1"/>
</dbReference>
<evidence type="ECO:0000256" key="5">
    <source>
        <dbReference type="ARBA" id="ARBA00022741"/>
    </source>
</evidence>
<dbReference type="Gene3D" id="3.10.330.10">
    <property type="match status" value="1"/>
</dbReference>
<dbReference type="InterPro" id="IPR003959">
    <property type="entry name" value="ATPase_AAA_core"/>
</dbReference>
<dbReference type="Proteomes" id="UP000238350">
    <property type="component" value="Unassembled WGS sequence"/>
</dbReference>
<keyword evidence="9" id="KW-0472">Membrane</keyword>
<evidence type="ECO:0000256" key="11">
    <source>
        <dbReference type="ARBA" id="ARBA00034532"/>
    </source>
</evidence>
<evidence type="ECO:0000256" key="13">
    <source>
        <dbReference type="SAM" id="MobiDB-lite"/>
    </source>
</evidence>
<dbReference type="Pfam" id="PF00004">
    <property type="entry name" value="AAA"/>
    <property type="match status" value="2"/>
</dbReference>
<name>A0A2T0FG69_9ASCO</name>
<dbReference type="SMART" id="SM00382">
    <property type="entry name" value="AAA"/>
    <property type="match status" value="2"/>
</dbReference>
<evidence type="ECO:0000256" key="6">
    <source>
        <dbReference type="ARBA" id="ARBA00022801"/>
    </source>
</evidence>
<keyword evidence="6" id="KW-0378">Hydrolase</keyword>
<dbReference type="Pfam" id="PF17862">
    <property type="entry name" value="AAA_lid_3"/>
    <property type="match status" value="1"/>
</dbReference>
<organism evidence="15 16">
    <name type="scientific">Wickerhamiella sorbophila</name>
    <dbReference type="NCBI Taxonomy" id="45607"/>
    <lineage>
        <taxon>Eukaryota</taxon>
        <taxon>Fungi</taxon>
        <taxon>Dikarya</taxon>
        <taxon>Ascomycota</taxon>
        <taxon>Saccharomycotina</taxon>
        <taxon>Dipodascomycetes</taxon>
        <taxon>Dipodascales</taxon>
        <taxon>Trichomonascaceae</taxon>
        <taxon>Wickerhamiella</taxon>
    </lineage>
</organism>
<dbReference type="Gene3D" id="3.40.50.300">
    <property type="entry name" value="P-loop containing nucleotide triphosphate hydrolases"/>
    <property type="match status" value="2"/>
</dbReference>
<keyword evidence="16" id="KW-1185">Reference proteome</keyword>
<dbReference type="AlphaFoldDB" id="A0A2T0FG69"/>
<proteinExistence type="inferred from homology"/>
<feature type="region of interest" description="Disordered" evidence="13">
    <location>
        <begin position="980"/>
        <end position="1002"/>
    </location>
</feature>
<dbReference type="Gene3D" id="1.10.8.60">
    <property type="match status" value="1"/>
</dbReference>
<evidence type="ECO:0000313" key="16">
    <source>
        <dbReference type="Proteomes" id="UP000238350"/>
    </source>
</evidence>
<dbReference type="SUPFAM" id="SSF50692">
    <property type="entry name" value="ADC-like"/>
    <property type="match status" value="1"/>
</dbReference>
<dbReference type="InterPro" id="IPR029067">
    <property type="entry name" value="CDC48_domain_2-like_sf"/>
</dbReference>
<keyword evidence="8" id="KW-0653">Protein transport</keyword>
<dbReference type="InterPro" id="IPR003593">
    <property type="entry name" value="AAA+_ATPase"/>
</dbReference>
<dbReference type="GO" id="GO:0005829">
    <property type="term" value="C:cytosol"/>
    <property type="evidence" value="ECO:0007669"/>
    <property type="project" value="TreeGrafter"/>
</dbReference>
<dbReference type="EMBL" id="NDIQ01000001">
    <property type="protein sequence ID" value="PRT53993.1"/>
    <property type="molecule type" value="Genomic_DNA"/>
</dbReference>
<dbReference type="GO" id="GO:0016887">
    <property type="term" value="F:ATP hydrolysis activity"/>
    <property type="evidence" value="ECO:0007669"/>
    <property type="project" value="InterPro"/>
</dbReference>
<evidence type="ECO:0000256" key="1">
    <source>
        <dbReference type="ARBA" id="ARBA00004370"/>
    </source>
</evidence>
<dbReference type="GO" id="GO:0005524">
    <property type="term" value="F:ATP binding"/>
    <property type="evidence" value="ECO:0007669"/>
    <property type="project" value="UniProtKB-KW"/>
</dbReference>
<dbReference type="GeneID" id="36515362"/>
<keyword evidence="7" id="KW-0067">ATP-binding</keyword>
<dbReference type="InterPro" id="IPR009010">
    <property type="entry name" value="Asp_de-COase-like_dom_sf"/>
</dbReference>
<dbReference type="PANTHER" id="PTHR23077">
    <property type="entry name" value="AAA-FAMILY ATPASE"/>
    <property type="match status" value="1"/>
</dbReference>
<gene>
    <name evidence="15" type="ORF">B9G98_01613</name>
</gene>
<comment type="caution">
    <text evidence="15">The sequence shown here is derived from an EMBL/GenBank/DDBJ whole genome shotgun (WGS) entry which is preliminary data.</text>
</comment>
<dbReference type="InterPro" id="IPR015342">
    <property type="entry name" value="PEX1-N_C-lobe"/>
</dbReference>
<sequence length="1002" mass="107651">MTVARVVYVPSRTNFVNLPTQLANTLANSDTPVQKIVVQVDFKGTQNHVRRPNFVGWSGMASRDDKTLEIDPTFAQNIGLPHGANVSISVTTVKDGQLAERVFLEPLTPADWDIVETHAGLLEDVMINQVRVVSPSCNITVYPTATAIAALKVTHTIPDLPHAAREVFVAITENTEVVIAPKLKPKNGDQTAPSGQTKQNGSAPAHKPETVVLRAASFPFANAPATRKLQLCADTKRFGGVSHVSVSVIQPSLSAAAPEPSSPKDPSIVTPAKTVLAELVHADFVSMSYGLSCALGVPGVVSTLLQISSAPTLDSGTLTLHPYTTSSAMNSLKAGKSADEEKKNISEKLYETLDLSYAGNGLVVPPVPDILPQGGIFEAPFEYGDIKGIKLGSEQVLAESSVMPLPDSVIVKPARAVVGRDSLLTEIEDAIVGGTGTLVYGSRGCGKSSVVDYVCRKLEEQLIRPLRFDVGALMEKPVPTVKEALRRVFLEAAWHSPALVVIDDLDKLIPAELEHSDSSRTVQLAEIFNGLAHEILSSRPVTLLATAQAKEALHSSLTSSHVFEELIHLRSPDKTVREAVLTEVMAALEITGNDEFDILDVVGETEGYQPGDLWVLGERVISTLAIESNEMTVSTDNFKAAASDYTPASLRGVKLEKGNATWSEIGGLEEVKRVILETLEWPTKYAPIFANCPLRLRSGLLLYGYPGCGKTLMASAVAAQCGLNFITVKGPEILNKYIGASEQSVRDLFDRAQAAKPCVLFFDEFDSIAPKRGHDSTGVTDRVVNQMLTQMDGAEGLDGVYVLAATSRPDLIDSALLRPGRLDKSLLCDMPNASDREQIMATAKAKMSLAPDVDLSAIAARTEGFSGADLQALMYNAYLDAIHERLDTKGEQGLSTEKTNQELELFQLNGRRDVETVRSFLLNSADSQAAIAPQTSSVAKAGDPVILTTEHLEKSLQQTKPSISAKEVLKLKHIYDQFVSDRDGEMPPGTSSTGVGERVTLS</sequence>
<evidence type="ECO:0000256" key="8">
    <source>
        <dbReference type="ARBA" id="ARBA00022927"/>
    </source>
</evidence>
<dbReference type="RefSeq" id="XP_024663939.1">
    <property type="nucleotide sequence ID" value="XM_024808171.1"/>
</dbReference>
<keyword evidence="5" id="KW-0547">Nucleotide-binding</keyword>
<dbReference type="OrthoDB" id="2187at2759"/>
<feature type="domain" description="AAA+ ATPase" evidence="14">
    <location>
        <begin position="433"/>
        <end position="573"/>
    </location>
</feature>
<accession>A0A2T0FG69</accession>
<dbReference type="InterPro" id="IPR027417">
    <property type="entry name" value="P-loop_NTPase"/>
</dbReference>
<comment type="subcellular location">
    <subcellularLocation>
        <location evidence="1">Membrane</location>
    </subcellularLocation>
</comment>
<evidence type="ECO:0000256" key="4">
    <source>
        <dbReference type="ARBA" id="ARBA00022593"/>
    </source>
</evidence>
<evidence type="ECO:0000256" key="7">
    <source>
        <dbReference type="ARBA" id="ARBA00022840"/>
    </source>
</evidence>
<dbReference type="PANTHER" id="PTHR23077:SF12">
    <property type="entry name" value="PEROXISOMAL ATPASE PEX1"/>
    <property type="match status" value="1"/>
</dbReference>
<dbReference type="InterPro" id="IPR041569">
    <property type="entry name" value="AAA_lid_3"/>
</dbReference>
<dbReference type="InterPro" id="IPR003960">
    <property type="entry name" value="ATPase_AAA_CS"/>
</dbReference>
<dbReference type="Gene3D" id="2.40.40.20">
    <property type="match status" value="1"/>
</dbReference>
<dbReference type="CDD" id="cd19526">
    <property type="entry name" value="RecA-like_PEX1_r2"/>
    <property type="match status" value="1"/>
</dbReference>
<evidence type="ECO:0000256" key="9">
    <source>
        <dbReference type="ARBA" id="ARBA00023136"/>
    </source>
</evidence>
<comment type="catalytic activity">
    <reaction evidence="12">
        <text>ATP + H2O = ADP + phosphate + H(+)</text>
        <dbReference type="Rhea" id="RHEA:13065"/>
        <dbReference type="ChEBI" id="CHEBI:15377"/>
        <dbReference type="ChEBI" id="CHEBI:15378"/>
        <dbReference type="ChEBI" id="CHEBI:30616"/>
        <dbReference type="ChEBI" id="CHEBI:43474"/>
        <dbReference type="ChEBI" id="CHEBI:456216"/>
    </reaction>
    <physiologicalReaction direction="left-to-right" evidence="12">
        <dbReference type="Rhea" id="RHEA:13066"/>
    </physiologicalReaction>
</comment>
<dbReference type="SUPFAM" id="SSF52540">
    <property type="entry name" value="P-loop containing nucleoside triphosphate hydrolases"/>
    <property type="match status" value="2"/>
</dbReference>
<dbReference type="STRING" id="45607.A0A2T0FG69"/>
<feature type="domain" description="AAA+ ATPase" evidence="14">
    <location>
        <begin position="696"/>
        <end position="831"/>
    </location>
</feature>
<keyword evidence="4" id="KW-0962">Peroxisome biogenesis</keyword>
<evidence type="ECO:0000256" key="3">
    <source>
        <dbReference type="ARBA" id="ARBA00022448"/>
    </source>
</evidence>
<evidence type="ECO:0000256" key="2">
    <source>
        <dbReference type="ARBA" id="ARBA00006914"/>
    </source>
</evidence>
<evidence type="ECO:0000256" key="12">
    <source>
        <dbReference type="ARBA" id="ARBA00048778"/>
    </source>
</evidence>
<reference evidence="15 16" key="1">
    <citation type="submission" date="2017-04" db="EMBL/GenBank/DDBJ databases">
        <title>Genome sequencing of [Candida] sorbophila.</title>
        <authorList>
            <person name="Ahn J.O."/>
        </authorList>
    </citation>
    <scope>NUCLEOTIDE SEQUENCE [LARGE SCALE GENOMIC DNA]</scope>
    <source>
        <strain evidence="15 16">DS02</strain>
    </source>
</reference>
<dbReference type="PROSITE" id="PS00674">
    <property type="entry name" value="AAA"/>
    <property type="match status" value="1"/>
</dbReference>
<feature type="region of interest" description="Disordered" evidence="13">
    <location>
        <begin position="181"/>
        <end position="206"/>
    </location>
</feature>
<dbReference type="Pfam" id="PF09262">
    <property type="entry name" value="PEX-1N"/>
    <property type="match status" value="1"/>
</dbReference>
<evidence type="ECO:0000313" key="15">
    <source>
        <dbReference type="EMBL" id="PRT53993.1"/>
    </source>
</evidence>
<protein>
    <recommendedName>
        <fullName evidence="11">Peroxisomal ATPase PEX1</fullName>
    </recommendedName>
    <alternativeName>
        <fullName evidence="10">Peroxin-1</fullName>
    </alternativeName>
</protein>
<dbReference type="InterPro" id="IPR050168">
    <property type="entry name" value="AAA_ATPase_domain"/>
</dbReference>
<feature type="compositionally biased region" description="Polar residues" evidence="13">
    <location>
        <begin position="188"/>
        <end position="202"/>
    </location>
</feature>
<keyword evidence="3" id="KW-0813">Transport</keyword>
<evidence type="ECO:0000256" key="10">
    <source>
        <dbReference type="ARBA" id="ARBA00032509"/>
    </source>
</evidence>
<dbReference type="FunFam" id="3.40.50.300:FF:000149">
    <property type="entry name" value="Nuclear valosin-containing protein-like"/>
    <property type="match status" value="1"/>
</dbReference>
<dbReference type="GO" id="GO:0016558">
    <property type="term" value="P:protein import into peroxisome matrix"/>
    <property type="evidence" value="ECO:0007669"/>
    <property type="project" value="TreeGrafter"/>
</dbReference>
<comment type="similarity">
    <text evidence="2">Belongs to the AAA ATPase family.</text>
</comment>
<evidence type="ECO:0000259" key="14">
    <source>
        <dbReference type="SMART" id="SM00382"/>
    </source>
</evidence>
<dbReference type="GO" id="GO:0005778">
    <property type="term" value="C:peroxisomal membrane"/>
    <property type="evidence" value="ECO:0007669"/>
    <property type="project" value="TreeGrafter"/>
</dbReference>